<dbReference type="AlphaFoldDB" id="A0A061FIP1"/>
<dbReference type="Gramene" id="EOY14364">
    <property type="protein sequence ID" value="EOY14364"/>
    <property type="gene ID" value="TCM_033763"/>
</dbReference>
<dbReference type="InParanoid" id="A0A061FIP1"/>
<dbReference type="EMBL" id="CM001886">
    <property type="protein sequence ID" value="EOY14364.1"/>
    <property type="molecule type" value="Genomic_DNA"/>
</dbReference>
<dbReference type="HOGENOM" id="CLU_2659523_0_0_1"/>
<accession>A0A061FIP1</accession>
<proteinExistence type="predicted"/>
<organism evidence="1 2">
    <name type="scientific">Theobroma cacao</name>
    <name type="common">Cacao</name>
    <name type="synonym">Cocoa</name>
    <dbReference type="NCBI Taxonomy" id="3641"/>
    <lineage>
        <taxon>Eukaryota</taxon>
        <taxon>Viridiplantae</taxon>
        <taxon>Streptophyta</taxon>
        <taxon>Embryophyta</taxon>
        <taxon>Tracheophyta</taxon>
        <taxon>Spermatophyta</taxon>
        <taxon>Magnoliopsida</taxon>
        <taxon>eudicotyledons</taxon>
        <taxon>Gunneridae</taxon>
        <taxon>Pentapetalae</taxon>
        <taxon>rosids</taxon>
        <taxon>malvids</taxon>
        <taxon>Malvales</taxon>
        <taxon>Malvaceae</taxon>
        <taxon>Byttnerioideae</taxon>
        <taxon>Theobroma</taxon>
    </lineage>
</organism>
<protein>
    <submittedName>
        <fullName evidence="1">Uncharacterized protein</fullName>
    </submittedName>
</protein>
<gene>
    <name evidence="1" type="ORF">TCM_033763</name>
</gene>
<sequence>MVMAKQRRANPSKRDMVAVTSCHKLLESSRFFLSLSLSNGKDTALCAPKDSHHGLVSVGISTSPAWDIACKITQTS</sequence>
<evidence type="ECO:0000313" key="2">
    <source>
        <dbReference type="Proteomes" id="UP000026915"/>
    </source>
</evidence>
<reference evidence="1 2" key="1">
    <citation type="journal article" date="2013" name="Genome Biol.">
        <title>The genome sequence of the most widely cultivated cacao type and its use to identify candidate genes regulating pod color.</title>
        <authorList>
            <person name="Motamayor J.C."/>
            <person name="Mockaitis K."/>
            <person name="Schmutz J."/>
            <person name="Haiminen N."/>
            <person name="Iii D.L."/>
            <person name="Cornejo O."/>
            <person name="Findley S.D."/>
            <person name="Zheng P."/>
            <person name="Utro F."/>
            <person name="Royaert S."/>
            <person name="Saski C."/>
            <person name="Jenkins J."/>
            <person name="Podicheti R."/>
            <person name="Zhao M."/>
            <person name="Scheffler B.E."/>
            <person name="Stack J.C."/>
            <person name="Feltus F.A."/>
            <person name="Mustiga G.M."/>
            <person name="Amores F."/>
            <person name="Phillips W."/>
            <person name="Marelli J.P."/>
            <person name="May G.D."/>
            <person name="Shapiro H."/>
            <person name="Ma J."/>
            <person name="Bustamante C.D."/>
            <person name="Schnell R.J."/>
            <person name="Main D."/>
            <person name="Gilbert D."/>
            <person name="Parida L."/>
            <person name="Kuhn D.N."/>
        </authorList>
    </citation>
    <scope>NUCLEOTIDE SEQUENCE [LARGE SCALE GENOMIC DNA]</scope>
    <source>
        <strain evidence="2">cv. Matina 1-6</strain>
    </source>
</reference>
<name>A0A061FIP1_THECC</name>
<evidence type="ECO:0000313" key="1">
    <source>
        <dbReference type="EMBL" id="EOY14364.1"/>
    </source>
</evidence>
<keyword evidence="2" id="KW-1185">Reference proteome</keyword>
<dbReference type="Proteomes" id="UP000026915">
    <property type="component" value="Chromosome 8"/>
</dbReference>